<gene>
    <name evidence="9" type="ORF">I8J29_02205</name>
</gene>
<comment type="subcellular location">
    <subcellularLocation>
        <location evidence="1">Membrane</location>
        <topology evidence="1">Multi-pass membrane protein</topology>
    </subcellularLocation>
</comment>
<feature type="transmembrane region" description="Helical" evidence="8">
    <location>
        <begin position="39"/>
        <end position="58"/>
    </location>
</feature>
<keyword evidence="7 8" id="KW-0472">Membrane</keyword>
<keyword evidence="3" id="KW-0813">Transport</keyword>
<evidence type="ECO:0000256" key="7">
    <source>
        <dbReference type="ARBA" id="ARBA00023136"/>
    </source>
</evidence>
<evidence type="ECO:0000256" key="2">
    <source>
        <dbReference type="ARBA" id="ARBA00007998"/>
    </source>
</evidence>
<protein>
    <submittedName>
        <fullName evidence="9">Endospore germination permease</fullName>
    </submittedName>
</protein>
<dbReference type="InterPro" id="IPR004761">
    <property type="entry name" value="Spore_GerAB"/>
</dbReference>
<reference evidence="9 10" key="1">
    <citation type="submission" date="2021-03" db="EMBL/GenBank/DDBJ databases">
        <title>Paenibacillus artemisicola MWE-103 whole genome sequence.</title>
        <authorList>
            <person name="Ham Y.J."/>
        </authorList>
    </citation>
    <scope>NUCLEOTIDE SEQUENCE [LARGE SCALE GENOMIC DNA]</scope>
    <source>
        <strain evidence="9 10">MWE-103</strain>
    </source>
</reference>
<accession>A0ABS3W3X2</accession>
<feature type="transmembrane region" description="Helical" evidence="8">
    <location>
        <begin position="267"/>
        <end position="289"/>
    </location>
</feature>
<dbReference type="Pfam" id="PF03845">
    <property type="entry name" value="Spore_permease"/>
    <property type="match status" value="1"/>
</dbReference>
<dbReference type="EMBL" id="JAGGDJ010000001">
    <property type="protein sequence ID" value="MBO7742992.1"/>
    <property type="molecule type" value="Genomic_DNA"/>
</dbReference>
<evidence type="ECO:0000256" key="8">
    <source>
        <dbReference type="SAM" id="Phobius"/>
    </source>
</evidence>
<feature type="transmembrane region" description="Helical" evidence="8">
    <location>
        <begin position="301"/>
        <end position="321"/>
    </location>
</feature>
<feature type="transmembrane region" description="Helical" evidence="8">
    <location>
        <begin position="333"/>
        <end position="355"/>
    </location>
</feature>
<keyword evidence="6 8" id="KW-1133">Transmembrane helix</keyword>
<evidence type="ECO:0000256" key="4">
    <source>
        <dbReference type="ARBA" id="ARBA00022544"/>
    </source>
</evidence>
<sequence length="365" mass="40605">MNTQRITPLQLTCLCFAFLSGFSTQYLLEAKMIMQDVWMANELAVCWVLVILKINTYIQNQYPHRNMTEIIEALYGKWIGKLVLGYNTITMVGLGTLSLRSISLFYTTAILPNTSPKLIMLLVLIVTTYAASLGLSAIARSVLVILPFFAVAILVICVSIYRNVDINPFMPQFRHGIPIMVFGTMMSYGFPFGKSVVMSYLFSEVAEQKKLFKACSIAVVMSCAYLLLATYLSMGSLGENLFKAATFPFFSAIQLVKFGEYIERIEITIIAIWTILTMYEVITVQYVFVKITGRIFGLKTLKPLYIPAGAFIFGVAVNSLPNPAALVAYDTRMLPVVSLGSACLLPLCNLGMTLIRKRKAPVPQT</sequence>
<feature type="transmembrane region" description="Helical" evidence="8">
    <location>
        <begin position="78"/>
        <end position="98"/>
    </location>
</feature>
<feature type="transmembrane region" description="Helical" evidence="8">
    <location>
        <begin position="211"/>
        <end position="232"/>
    </location>
</feature>
<evidence type="ECO:0000256" key="5">
    <source>
        <dbReference type="ARBA" id="ARBA00022692"/>
    </source>
</evidence>
<dbReference type="PANTHER" id="PTHR34975:SF2">
    <property type="entry name" value="SPORE GERMINATION PROTEIN A2"/>
    <property type="match status" value="1"/>
</dbReference>
<comment type="similarity">
    <text evidence="2">Belongs to the amino acid-polyamine-organocation (APC) superfamily. Spore germination protein (SGP) (TC 2.A.3.9) family.</text>
</comment>
<evidence type="ECO:0000313" key="10">
    <source>
        <dbReference type="Proteomes" id="UP000670947"/>
    </source>
</evidence>
<feature type="transmembrane region" description="Helical" evidence="8">
    <location>
        <begin position="173"/>
        <end position="190"/>
    </location>
</feature>
<evidence type="ECO:0000256" key="3">
    <source>
        <dbReference type="ARBA" id="ARBA00022448"/>
    </source>
</evidence>
<proteinExistence type="inferred from homology"/>
<evidence type="ECO:0000256" key="6">
    <source>
        <dbReference type="ARBA" id="ARBA00022989"/>
    </source>
</evidence>
<evidence type="ECO:0000313" key="9">
    <source>
        <dbReference type="EMBL" id="MBO7742992.1"/>
    </source>
</evidence>
<evidence type="ECO:0000256" key="1">
    <source>
        <dbReference type="ARBA" id="ARBA00004141"/>
    </source>
</evidence>
<dbReference type="RefSeq" id="WP_208845940.1">
    <property type="nucleotide sequence ID" value="NZ_JAGGDJ010000001.1"/>
</dbReference>
<dbReference type="Proteomes" id="UP000670947">
    <property type="component" value="Unassembled WGS sequence"/>
</dbReference>
<feature type="transmembrane region" description="Helical" evidence="8">
    <location>
        <begin position="118"/>
        <end position="135"/>
    </location>
</feature>
<keyword evidence="5 8" id="KW-0812">Transmembrane</keyword>
<organism evidence="9 10">
    <name type="scientific">Paenibacillus artemisiicola</name>
    <dbReference type="NCBI Taxonomy" id="1172618"/>
    <lineage>
        <taxon>Bacteria</taxon>
        <taxon>Bacillati</taxon>
        <taxon>Bacillota</taxon>
        <taxon>Bacilli</taxon>
        <taxon>Bacillales</taxon>
        <taxon>Paenibacillaceae</taxon>
        <taxon>Paenibacillus</taxon>
    </lineage>
</organism>
<dbReference type="NCBIfam" id="TIGR00912">
    <property type="entry name" value="2A0309"/>
    <property type="match status" value="1"/>
</dbReference>
<dbReference type="PANTHER" id="PTHR34975">
    <property type="entry name" value="SPORE GERMINATION PROTEIN A2"/>
    <property type="match status" value="1"/>
</dbReference>
<name>A0ABS3W3X2_9BACL</name>
<keyword evidence="10" id="KW-1185">Reference proteome</keyword>
<feature type="transmembrane region" description="Helical" evidence="8">
    <location>
        <begin position="142"/>
        <end position="161"/>
    </location>
</feature>
<comment type="caution">
    <text evidence="9">The sequence shown here is derived from an EMBL/GenBank/DDBJ whole genome shotgun (WGS) entry which is preliminary data.</text>
</comment>
<keyword evidence="4" id="KW-0309">Germination</keyword>